<feature type="transmembrane region" description="Helical" evidence="8">
    <location>
        <begin position="58"/>
        <end position="79"/>
    </location>
</feature>
<proteinExistence type="inferred from homology"/>
<dbReference type="InterPro" id="IPR000515">
    <property type="entry name" value="MetI-like"/>
</dbReference>
<protein>
    <submittedName>
        <fullName evidence="10">Iron(III) transport system permease protein</fullName>
    </submittedName>
</protein>
<evidence type="ECO:0000256" key="6">
    <source>
        <dbReference type="ARBA" id="ARBA00022989"/>
    </source>
</evidence>
<feature type="transmembrane region" description="Helical" evidence="8">
    <location>
        <begin position="243"/>
        <end position="260"/>
    </location>
</feature>
<feature type="transmembrane region" description="Helical" evidence="8">
    <location>
        <begin position="469"/>
        <end position="486"/>
    </location>
</feature>
<feature type="transmembrane region" description="Helical" evidence="8">
    <location>
        <begin position="336"/>
        <end position="359"/>
    </location>
</feature>
<evidence type="ECO:0000259" key="9">
    <source>
        <dbReference type="PROSITE" id="PS50928"/>
    </source>
</evidence>
<gene>
    <name evidence="10" type="ORF">J2R98_002708</name>
</gene>
<evidence type="ECO:0000313" key="11">
    <source>
        <dbReference type="Proteomes" id="UP001236723"/>
    </source>
</evidence>
<dbReference type="PROSITE" id="PS50928">
    <property type="entry name" value="ABC_TM1"/>
    <property type="match status" value="2"/>
</dbReference>
<dbReference type="Pfam" id="PF00528">
    <property type="entry name" value="BPD_transp_1"/>
    <property type="match status" value="2"/>
</dbReference>
<evidence type="ECO:0000256" key="5">
    <source>
        <dbReference type="ARBA" id="ARBA00022692"/>
    </source>
</evidence>
<dbReference type="CDD" id="cd06261">
    <property type="entry name" value="TM_PBP2"/>
    <property type="match status" value="2"/>
</dbReference>
<evidence type="ECO:0000313" key="10">
    <source>
        <dbReference type="EMBL" id="MDQ0352857.1"/>
    </source>
</evidence>
<feature type="domain" description="ABC transmembrane type-1" evidence="9">
    <location>
        <begin position="56"/>
        <end position="259"/>
    </location>
</feature>
<evidence type="ECO:0000256" key="7">
    <source>
        <dbReference type="ARBA" id="ARBA00023136"/>
    </source>
</evidence>
<feature type="transmembrane region" description="Helical" evidence="8">
    <location>
        <begin position="371"/>
        <end position="391"/>
    </location>
</feature>
<evidence type="ECO:0000256" key="3">
    <source>
        <dbReference type="ARBA" id="ARBA00022475"/>
    </source>
</evidence>
<accession>A0ABU0DWP8</accession>
<organism evidence="10 11">
    <name type="scientific">Alkalibacillus filiformis</name>
    <dbReference type="NCBI Taxonomy" id="200990"/>
    <lineage>
        <taxon>Bacteria</taxon>
        <taxon>Bacillati</taxon>
        <taxon>Bacillota</taxon>
        <taxon>Bacilli</taxon>
        <taxon>Bacillales</taxon>
        <taxon>Bacillaceae</taxon>
        <taxon>Alkalibacillus</taxon>
    </lineage>
</organism>
<evidence type="ECO:0000256" key="8">
    <source>
        <dbReference type="RuleBase" id="RU363032"/>
    </source>
</evidence>
<comment type="subcellular location">
    <subcellularLocation>
        <location evidence="1">Cell inner membrane</location>
        <topology evidence="1">Multi-pass membrane protein</topology>
    </subcellularLocation>
    <subcellularLocation>
        <location evidence="8">Cell membrane</location>
        <topology evidence="8">Multi-pass membrane protein</topology>
    </subcellularLocation>
</comment>
<comment type="caution">
    <text evidence="10">The sequence shown here is derived from an EMBL/GenBank/DDBJ whole genome shotgun (WGS) entry which is preliminary data.</text>
</comment>
<evidence type="ECO:0000256" key="4">
    <source>
        <dbReference type="ARBA" id="ARBA00022519"/>
    </source>
</evidence>
<keyword evidence="11" id="KW-1185">Reference proteome</keyword>
<dbReference type="InterPro" id="IPR035906">
    <property type="entry name" value="MetI-like_sf"/>
</dbReference>
<sequence>MKWFRSLKTTMNLWTVLSVIFVLLVLLPNLSIIVQFFAEPNENWLHIREYMLQNYIQNTLILVFFVGILTLFIGTSLAWIISAYDFPMRRFFQWGMILPLAIPPYIGAYTYHGILNYTGVIQTSLRNQFDVTVNQQYFNIMNMPGAIFILTIFLFPYVYTITKAFLARQSTALVENARILGSSSWRIYFRVVLPISRAAIIAGVSLVILEVLNDYGVVSYYGIQTFTTAIFQTWFGMGDLQSAVKLSGTLMVIVLGILVIERIARGRRQFSFTTTKVKLLQPVKLEGPKKWYAFGFCMFIFSIGFIIPVIQLIYWATMTYEQFFSIDFWQLIWNSVSVAFIASTIIVVMAVVISNFARLNRGMLAKTFPKITILGYSIPGAVIAVGVVTLFTALDRQLFGFYEWLGLEPTLLISTSLFMLVFAYVIRYLAVGYNSIESGFDRIGTNFTEASRMLGMSVTKSFFKVDMKLIRGAIFGGFILAFIDIMKELPLTLILRPFNFDTLATKAYQYAVDEMIQQAAIPSIFIILVSGIAIYVFHHVLEKE</sequence>
<keyword evidence="2 8" id="KW-0813">Transport</keyword>
<dbReference type="SUPFAM" id="SSF161098">
    <property type="entry name" value="MetI-like"/>
    <property type="match status" value="2"/>
</dbReference>
<name>A0ABU0DWP8_9BACI</name>
<keyword evidence="4" id="KW-0997">Cell inner membrane</keyword>
<keyword evidence="6 8" id="KW-1133">Transmembrane helix</keyword>
<dbReference type="Proteomes" id="UP001236723">
    <property type="component" value="Unassembled WGS sequence"/>
</dbReference>
<feature type="transmembrane region" description="Helical" evidence="8">
    <location>
        <begin position="519"/>
        <end position="541"/>
    </location>
</feature>
<feature type="transmembrane region" description="Helical" evidence="8">
    <location>
        <begin position="146"/>
        <end position="166"/>
    </location>
</feature>
<dbReference type="EMBL" id="JAUSUP010000015">
    <property type="protein sequence ID" value="MDQ0352857.1"/>
    <property type="molecule type" value="Genomic_DNA"/>
</dbReference>
<comment type="similarity">
    <text evidence="8">Belongs to the binding-protein-dependent transport system permease family.</text>
</comment>
<feature type="transmembrane region" description="Helical" evidence="8">
    <location>
        <begin position="91"/>
        <end position="111"/>
    </location>
</feature>
<feature type="domain" description="ABC transmembrane type-1" evidence="9">
    <location>
        <begin position="332"/>
        <end position="537"/>
    </location>
</feature>
<keyword evidence="7 8" id="KW-0472">Membrane</keyword>
<feature type="transmembrane region" description="Helical" evidence="8">
    <location>
        <begin position="411"/>
        <end position="430"/>
    </location>
</feature>
<evidence type="ECO:0000256" key="2">
    <source>
        <dbReference type="ARBA" id="ARBA00022448"/>
    </source>
</evidence>
<dbReference type="PANTHER" id="PTHR43357">
    <property type="entry name" value="INNER MEMBRANE ABC TRANSPORTER PERMEASE PROTEIN YDCV"/>
    <property type="match status" value="1"/>
</dbReference>
<reference evidence="10 11" key="1">
    <citation type="submission" date="2023-07" db="EMBL/GenBank/DDBJ databases">
        <title>Genomic Encyclopedia of Type Strains, Phase IV (KMG-IV): sequencing the most valuable type-strain genomes for metagenomic binning, comparative biology and taxonomic classification.</title>
        <authorList>
            <person name="Goeker M."/>
        </authorList>
    </citation>
    <scope>NUCLEOTIDE SEQUENCE [LARGE SCALE GENOMIC DNA]</scope>
    <source>
        <strain evidence="10 11">DSM 15448</strain>
    </source>
</reference>
<keyword evidence="5 8" id="KW-0812">Transmembrane</keyword>
<keyword evidence="3" id="KW-1003">Cell membrane</keyword>
<feature type="transmembrane region" description="Helical" evidence="8">
    <location>
        <begin position="187"/>
        <end position="209"/>
    </location>
</feature>
<dbReference type="Gene3D" id="1.10.3720.10">
    <property type="entry name" value="MetI-like"/>
    <property type="match status" value="2"/>
</dbReference>
<dbReference type="PANTHER" id="PTHR43357:SF3">
    <property type="entry name" value="FE(3+)-TRANSPORT SYSTEM PERMEASE PROTEIN FBPB 2"/>
    <property type="match status" value="1"/>
</dbReference>
<evidence type="ECO:0000256" key="1">
    <source>
        <dbReference type="ARBA" id="ARBA00004429"/>
    </source>
</evidence>
<feature type="transmembrane region" description="Helical" evidence="8">
    <location>
        <begin position="291"/>
        <end position="316"/>
    </location>
</feature>
<feature type="transmembrane region" description="Helical" evidence="8">
    <location>
        <begin position="12"/>
        <end position="38"/>
    </location>
</feature>